<evidence type="ECO:0000313" key="1">
    <source>
        <dbReference type="EMBL" id="QBQ02716.1"/>
    </source>
</evidence>
<dbReference type="RefSeq" id="WP_130075748.1">
    <property type="nucleotide sequence ID" value="NZ_SDSK01000004.1"/>
</dbReference>
<proteinExistence type="predicted"/>
<protein>
    <submittedName>
        <fullName evidence="1">Uncharacterized protein</fullName>
    </submittedName>
</protein>
<name>A0A482KJB6_ACIBA</name>
<organism evidence="1">
    <name type="scientific">Acinetobacter baumannii</name>
    <dbReference type="NCBI Taxonomy" id="470"/>
    <lineage>
        <taxon>Bacteria</taxon>
        <taxon>Pseudomonadati</taxon>
        <taxon>Pseudomonadota</taxon>
        <taxon>Gammaproteobacteria</taxon>
        <taxon>Moraxellales</taxon>
        <taxon>Moraxellaceae</taxon>
        <taxon>Acinetobacter</taxon>
        <taxon>Acinetobacter calcoaceticus/baumannii complex</taxon>
    </lineage>
</organism>
<sequence>MSHFKFYSAVEFKFDDYQLYDQNLSAEDGNTLVQKTEDIAQYIYSILKNRYHLNIELNAERWGWEIEVPLPEITMYIGISVYEEYSNGFAIFISPNTPILRRFLFRKLDITHHIMLLQNYINVILKSHAGIYDVQWWEENEFRYVAAH</sequence>
<accession>A0A482KJB6</accession>
<dbReference type="AlphaFoldDB" id="A0A482KJB6"/>
<dbReference type="EMBL" id="MK467522">
    <property type="protein sequence ID" value="QBQ02716.1"/>
    <property type="molecule type" value="Genomic_DNA"/>
</dbReference>
<reference evidence="1" key="1">
    <citation type="submission" date="2019-01" db="EMBL/GenBank/DDBJ databases">
        <title>Emergence of Acinetobacter baumannii sequence type 25 carrying blaNDM-1 on a Tn125 transposon in a dog in Italy.</title>
        <authorList>
            <person name="Jacobmeyer L."/>
            <person name="Stamm I."/>
            <person name="Fridriszik F."/>
            <person name="Semmler T."/>
            <person name="Ewers C."/>
        </authorList>
    </citation>
    <scope>NUCLEOTIDE SEQUENCE</scope>
</reference>